<evidence type="ECO:0000313" key="3">
    <source>
        <dbReference type="EMBL" id="THU99834.1"/>
    </source>
</evidence>
<name>A0A4S8MBG7_DENBC</name>
<gene>
    <name evidence="3" type="ORF">K435DRAFT_855326</name>
</gene>
<dbReference type="Proteomes" id="UP000297245">
    <property type="component" value="Unassembled WGS sequence"/>
</dbReference>
<keyword evidence="2" id="KW-1133">Transmembrane helix</keyword>
<evidence type="ECO:0000256" key="1">
    <source>
        <dbReference type="SAM" id="MobiDB-lite"/>
    </source>
</evidence>
<evidence type="ECO:0008006" key="5">
    <source>
        <dbReference type="Google" id="ProtNLM"/>
    </source>
</evidence>
<evidence type="ECO:0000313" key="4">
    <source>
        <dbReference type="Proteomes" id="UP000297245"/>
    </source>
</evidence>
<feature type="compositionally biased region" description="Polar residues" evidence="1">
    <location>
        <begin position="272"/>
        <end position="288"/>
    </location>
</feature>
<accession>A0A4S8MBG7</accession>
<keyword evidence="2" id="KW-0812">Transmembrane</keyword>
<reference evidence="3 4" key="1">
    <citation type="journal article" date="2019" name="Nat. Ecol. Evol.">
        <title>Megaphylogeny resolves global patterns of mushroom evolution.</title>
        <authorList>
            <person name="Varga T."/>
            <person name="Krizsan K."/>
            <person name="Foldi C."/>
            <person name="Dima B."/>
            <person name="Sanchez-Garcia M."/>
            <person name="Sanchez-Ramirez S."/>
            <person name="Szollosi G.J."/>
            <person name="Szarkandi J.G."/>
            <person name="Papp V."/>
            <person name="Albert L."/>
            <person name="Andreopoulos W."/>
            <person name="Angelini C."/>
            <person name="Antonin V."/>
            <person name="Barry K.W."/>
            <person name="Bougher N.L."/>
            <person name="Buchanan P."/>
            <person name="Buyck B."/>
            <person name="Bense V."/>
            <person name="Catcheside P."/>
            <person name="Chovatia M."/>
            <person name="Cooper J."/>
            <person name="Damon W."/>
            <person name="Desjardin D."/>
            <person name="Finy P."/>
            <person name="Geml J."/>
            <person name="Haridas S."/>
            <person name="Hughes K."/>
            <person name="Justo A."/>
            <person name="Karasinski D."/>
            <person name="Kautmanova I."/>
            <person name="Kiss B."/>
            <person name="Kocsube S."/>
            <person name="Kotiranta H."/>
            <person name="LaButti K.M."/>
            <person name="Lechner B.E."/>
            <person name="Liimatainen K."/>
            <person name="Lipzen A."/>
            <person name="Lukacs Z."/>
            <person name="Mihaltcheva S."/>
            <person name="Morgado L.N."/>
            <person name="Niskanen T."/>
            <person name="Noordeloos M.E."/>
            <person name="Ohm R.A."/>
            <person name="Ortiz-Santana B."/>
            <person name="Ovrebo C."/>
            <person name="Racz N."/>
            <person name="Riley R."/>
            <person name="Savchenko A."/>
            <person name="Shiryaev A."/>
            <person name="Soop K."/>
            <person name="Spirin V."/>
            <person name="Szebenyi C."/>
            <person name="Tomsovsky M."/>
            <person name="Tulloss R.E."/>
            <person name="Uehling J."/>
            <person name="Grigoriev I.V."/>
            <person name="Vagvolgyi C."/>
            <person name="Papp T."/>
            <person name="Martin F.M."/>
            <person name="Miettinen O."/>
            <person name="Hibbett D.S."/>
            <person name="Nagy L.G."/>
        </authorList>
    </citation>
    <scope>NUCLEOTIDE SEQUENCE [LARGE SCALE GENOMIC DNA]</scope>
    <source>
        <strain evidence="3 4">CBS 962.96</strain>
    </source>
</reference>
<organism evidence="3 4">
    <name type="scientific">Dendrothele bispora (strain CBS 962.96)</name>
    <dbReference type="NCBI Taxonomy" id="1314807"/>
    <lineage>
        <taxon>Eukaryota</taxon>
        <taxon>Fungi</taxon>
        <taxon>Dikarya</taxon>
        <taxon>Basidiomycota</taxon>
        <taxon>Agaricomycotina</taxon>
        <taxon>Agaricomycetes</taxon>
        <taxon>Agaricomycetidae</taxon>
        <taxon>Agaricales</taxon>
        <taxon>Agaricales incertae sedis</taxon>
        <taxon>Dendrothele</taxon>
    </lineage>
</organism>
<protein>
    <recommendedName>
        <fullName evidence="5">Mid2 domain-containing protein</fullName>
    </recommendedName>
</protein>
<evidence type="ECO:0000256" key="2">
    <source>
        <dbReference type="SAM" id="Phobius"/>
    </source>
</evidence>
<feature type="compositionally biased region" description="Low complexity" evidence="1">
    <location>
        <begin position="168"/>
        <end position="198"/>
    </location>
</feature>
<dbReference type="AlphaFoldDB" id="A0A4S8MBG7"/>
<feature type="region of interest" description="Disordered" evidence="1">
    <location>
        <begin position="168"/>
        <end position="202"/>
    </location>
</feature>
<feature type="region of interest" description="Disordered" evidence="1">
    <location>
        <begin position="271"/>
        <end position="314"/>
    </location>
</feature>
<sequence length="314" mass="33469">MITVWEVLDDSDNRIQYDAEWTASGNDTLFTGLPGEGLNQHSLSGDVHTLHEATTVNPSFALKFNATSGLVVYAAWISVAPGDGSSSSISTECAVDGEKIPGVSSSFGSKTRAISVHWQEICQMDSESFGGAMAPGEHEMVVNITKSNDMGLYLDYISMISSTKKTLAQSGSPSLASPSPASPSPASQSPTSSSPSPGVHRGNIKEIIGGTIGGIVTVALILLGFLLWTKRRKERRLMEEQMPRAFVDQQANPYNPFPNPKSSQEPRYVLGTSPNAPETQSGPISHTDSGWRMTGNITPLLAEEPELPPGYTAT</sequence>
<proteinExistence type="predicted"/>
<feature type="transmembrane region" description="Helical" evidence="2">
    <location>
        <begin position="207"/>
        <end position="228"/>
    </location>
</feature>
<keyword evidence="2" id="KW-0472">Membrane</keyword>
<dbReference type="EMBL" id="ML179113">
    <property type="protein sequence ID" value="THU99834.1"/>
    <property type="molecule type" value="Genomic_DNA"/>
</dbReference>
<keyword evidence="4" id="KW-1185">Reference proteome</keyword>